<dbReference type="GO" id="GO:0005886">
    <property type="term" value="C:plasma membrane"/>
    <property type="evidence" value="ECO:0007669"/>
    <property type="project" value="TreeGrafter"/>
</dbReference>
<dbReference type="InterPro" id="IPR015854">
    <property type="entry name" value="ABC_transpr_LolD-like"/>
</dbReference>
<dbReference type="RefSeq" id="WP_145194111.1">
    <property type="nucleotide sequence ID" value="NZ_CP036434.1"/>
</dbReference>
<proteinExistence type="inferred from homology"/>
<name>A0A518EKP0_9BACT</name>
<dbReference type="OrthoDB" id="9772862at2"/>
<dbReference type="GO" id="GO:0022857">
    <property type="term" value="F:transmembrane transporter activity"/>
    <property type="evidence" value="ECO:0007669"/>
    <property type="project" value="TreeGrafter"/>
</dbReference>
<dbReference type="EMBL" id="CP036434">
    <property type="protein sequence ID" value="QDV04658.1"/>
    <property type="molecule type" value="Genomic_DNA"/>
</dbReference>
<dbReference type="PROSITE" id="PS00211">
    <property type="entry name" value="ABC_TRANSPORTER_1"/>
    <property type="match status" value="1"/>
</dbReference>
<dbReference type="PANTHER" id="PTHR24220">
    <property type="entry name" value="IMPORT ATP-BINDING PROTEIN"/>
    <property type="match status" value="1"/>
</dbReference>
<dbReference type="InterPro" id="IPR027417">
    <property type="entry name" value="P-loop_NTPase"/>
</dbReference>
<keyword evidence="2" id="KW-0547">Nucleotide-binding</keyword>
<evidence type="ECO:0000313" key="6">
    <source>
        <dbReference type="EMBL" id="QDV04658.1"/>
    </source>
</evidence>
<evidence type="ECO:0000259" key="5">
    <source>
        <dbReference type="PROSITE" id="PS50893"/>
    </source>
</evidence>
<protein>
    <submittedName>
        <fullName evidence="6">Macrolide export ATP-binding/permease protein MacB</fullName>
        <ecNumber evidence="6">3.6.3.-</ecNumber>
    </submittedName>
</protein>
<dbReference type="InterPro" id="IPR017871">
    <property type="entry name" value="ABC_transporter-like_CS"/>
</dbReference>
<dbReference type="AlphaFoldDB" id="A0A518EKP0"/>
<dbReference type="PANTHER" id="PTHR24220:SF86">
    <property type="entry name" value="ABC TRANSPORTER ABCH.1"/>
    <property type="match status" value="1"/>
</dbReference>
<dbReference type="InterPro" id="IPR003593">
    <property type="entry name" value="AAA+_ATPase"/>
</dbReference>
<dbReference type="SUPFAM" id="SSF52540">
    <property type="entry name" value="P-loop containing nucleoside triphosphate hydrolases"/>
    <property type="match status" value="1"/>
</dbReference>
<reference evidence="6 7" key="1">
    <citation type="submission" date="2019-02" db="EMBL/GenBank/DDBJ databases">
        <title>Deep-cultivation of Planctomycetes and their phenomic and genomic characterization uncovers novel biology.</title>
        <authorList>
            <person name="Wiegand S."/>
            <person name="Jogler M."/>
            <person name="Boedeker C."/>
            <person name="Pinto D."/>
            <person name="Vollmers J."/>
            <person name="Rivas-Marin E."/>
            <person name="Kohn T."/>
            <person name="Peeters S.H."/>
            <person name="Heuer A."/>
            <person name="Rast P."/>
            <person name="Oberbeckmann S."/>
            <person name="Bunk B."/>
            <person name="Jeske O."/>
            <person name="Meyerdierks A."/>
            <person name="Storesund J.E."/>
            <person name="Kallscheuer N."/>
            <person name="Luecker S."/>
            <person name="Lage O.M."/>
            <person name="Pohl T."/>
            <person name="Merkel B.J."/>
            <person name="Hornburger P."/>
            <person name="Mueller R.-W."/>
            <person name="Bruemmer F."/>
            <person name="Labrenz M."/>
            <person name="Spormann A.M."/>
            <person name="Op den Camp H."/>
            <person name="Overmann J."/>
            <person name="Amann R."/>
            <person name="Jetten M.S.M."/>
            <person name="Mascher T."/>
            <person name="Medema M.H."/>
            <person name="Devos D.P."/>
            <person name="Kaster A.-K."/>
            <person name="Ovreas L."/>
            <person name="Rohde M."/>
            <person name="Galperin M.Y."/>
            <person name="Jogler C."/>
        </authorList>
    </citation>
    <scope>NUCLEOTIDE SEQUENCE [LARGE SCALE GENOMIC DNA]</scope>
    <source>
        <strain evidence="6 7">Poly30</strain>
    </source>
</reference>
<evidence type="ECO:0000256" key="1">
    <source>
        <dbReference type="ARBA" id="ARBA00022448"/>
    </source>
</evidence>
<evidence type="ECO:0000256" key="3">
    <source>
        <dbReference type="ARBA" id="ARBA00022840"/>
    </source>
</evidence>
<dbReference type="Gene3D" id="3.40.50.300">
    <property type="entry name" value="P-loop containing nucleotide triphosphate hydrolases"/>
    <property type="match status" value="1"/>
</dbReference>
<dbReference type="GO" id="GO:0016887">
    <property type="term" value="F:ATP hydrolysis activity"/>
    <property type="evidence" value="ECO:0007669"/>
    <property type="project" value="InterPro"/>
</dbReference>
<dbReference type="GO" id="GO:0098796">
    <property type="term" value="C:membrane protein complex"/>
    <property type="evidence" value="ECO:0007669"/>
    <property type="project" value="UniProtKB-ARBA"/>
</dbReference>
<dbReference type="FunFam" id="3.40.50.300:FF:000032">
    <property type="entry name" value="Export ABC transporter ATP-binding protein"/>
    <property type="match status" value="1"/>
</dbReference>
<dbReference type="EC" id="3.6.3.-" evidence="6"/>
<gene>
    <name evidence="6" type="primary">macB_1</name>
    <name evidence="6" type="ORF">Poly30_01490</name>
</gene>
<evidence type="ECO:0000256" key="4">
    <source>
        <dbReference type="ARBA" id="ARBA00038388"/>
    </source>
</evidence>
<sequence>MSDPVIQMSGIGRDYAGAESNASGVETTVRALRDIDLEVLRGEALAVLGPSGSGKSTLLNLLGLLDTPTRGSYRLDGREVSTLDLKELARARNQKIGFVFQRFHLVPRLDAIENVALPLRFAGIRRRERRRRAAELLEKLGLSDRATHRPAELSGGQQQRVAIARAMVCQPSLLLADEPTGALDQSTGSAILDLLTELHAEGMTLIVVTHDEALGARLPRRIRMLDGAVLTDEIVGS</sequence>
<keyword evidence="3 6" id="KW-0067">ATP-binding</keyword>
<dbReference type="CDD" id="cd03255">
    <property type="entry name" value="ABC_MJ0796_LolCDE_FtsE"/>
    <property type="match status" value="1"/>
</dbReference>
<dbReference type="GO" id="GO:0005524">
    <property type="term" value="F:ATP binding"/>
    <property type="evidence" value="ECO:0007669"/>
    <property type="project" value="UniProtKB-KW"/>
</dbReference>
<dbReference type="SMART" id="SM00382">
    <property type="entry name" value="AAA"/>
    <property type="match status" value="1"/>
</dbReference>
<dbReference type="Proteomes" id="UP000320390">
    <property type="component" value="Chromosome"/>
</dbReference>
<keyword evidence="6" id="KW-0378">Hydrolase</keyword>
<evidence type="ECO:0000313" key="7">
    <source>
        <dbReference type="Proteomes" id="UP000320390"/>
    </source>
</evidence>
<keyword evidence="1" id="KW-0813">Transport</keyword>
<organism evidence="6 7">
    <name type="scientific">Saltatorellus ferox</name>
    <dbReference type="NCBI Taxonomy" id="2528018"/>
    <lineage>
        <taxon>Bacteria</taxon>
        <taxon>Pseudomonadati</taxon>
        <taxon>Planctomycetota</taxon>
        <taxon>Planctomycetia</taxon>
        <taxon>Planctomycetia incertae sedis</taxon>
        <taxon>Saltatorellus</taxon>
    </lineage>
</organism>
<feature type="domain" description="ABC transporter" evidence="5">
    <location>
        <begin position="6"/>
        <end position="237"/>
    </location>
</feature>
<comment type="similarity">
    <text evidence="4">Belongs to the ABC transporter superfamily. Macrolide exporter (TC 3.A.1.122) family.</text>
</comment>
<dbReference type="PROSITE" id="PS50893">
    <property type="entry name" value="ABC_TRANSPORTER_2"/>
    <property type="match status" value="1"/>
</dbReference>
<accession>A0A518EKP0</accession>
<dbReference type="InterPro" id="IPR017911">
    <property type="entry name" value="MacB-like_ATP-bd"/>
</dbReference>
<dbReference type="Pfam" id="PF00005">
    <property type="entry name" value="ABC_tran"/>
    <property type="match status" value="1"/>
</dbReference>
<dbReference type="InterPro" id="IPR003439">
    <property type="entry name" value="ABC_transporter-like_ATP-bd"/>
</dbReference>
<evidence type="ECO:0000256" key="2">
    <source>
        <dbReference type="ARBA" id="ARBA00022741"/>
    </source>
</evidence>
<keyword evidence="7" id="KW-1185">Reference proteome</keyword>